<keyword evidence="1" id="KW-0472">Membrane</keyword>
<gene>
    <name evidence="2" type="ORF">T02_5285</name>
</gene>
<reference evidence="2 3" key="1">
    <citation type="submission" date="2015-05" db="EMBL/GenBank/DDBJ databases">
        <title>Evolution of Trichinella species and genotypes.</title>
        <authorList>
            <person name="Korhonen P.K."/>
            <person name="Edoardo P."/>
            <person name="Giuseppe L.R."/>
            <person name="Gasser R.B."/>
        </authorList>
    </citation>
    <scope>NUCLEOTIDE SEQUENCE [LARGE SCALE GENOMIC DNA]</scope>
    <source>
        <strain evidence="2">ISS10</strain>
    </source>
</reference>
<evidence type="ECO:0000313" key="2">
    <source>
        <dbReference type="EMBL" id="KRZ46426.1"/>
    </source>
</evidence>
<protein>
    <submittedName>
        <fullName evidence="2">Uncharacterized protein</fullName>
    </submittedName>
</protein>
<keyword evidence="1" id="KW-1133">Transmembrane helix</keyword>
<dbReference type="EMBL" id="JYDW01003446">
    <property type="protein sequence ID" value="KRZ46426.1"/>
    <property type="molecule type" value="Genomic_DNA"/>
</dbReference>
<keyword evidence="1" id="KW-0812">Transmembrane</keyword>
<accession>A0A0V1KGL4</accession>
<evidence type="ECO:0000256" key="1">
    <source>
        <dbReference type="SAM" id="Phobius"/>
    </source>
</evidence>
<dbReference type="Proteomes" id="UP000054721">
    <property type="component" value="Unassembled WGS sequence"/>
</dbReference>
<evidence type="ECO:0000313" key="3">
    <source>
        <dbReference type="Proteomes" id="UP000054721"/>
    </source>
</evidence>
<name>A0A0V1KGL4_9BILA</name>
<comment type="caution">
    <text evidence="2">The sequence shown here is derived from an EMBL/GenBank/DDBJ whole genome shotgun (WGS) entry which is preliminary data.</text>
</comment>
<keyword evidence="3" id="KW-1185">Reference proteome</keyword>
<feature type="transmembrane region" description="Helical" evidence="1">
    <location>
        <begin position="12"/>
        <end position="37"/>
    </location>
</feature>
<dbReference type="AlphaFoldDB" id="A0A0V1KGL4"/>
<sequence length="38" mass="4422">MKLQDVLNASHCNILYCLNILGIVKITFLILIVFLMWD</sequence>
<organism evidence="2 3">
    <name type="scientific">Trichinella nativa</name>
    <dbReference type="NCBI Taxonomy" id="6335"/>
    <lineage>
        <taxon>Eukaryota</taxon>
        <taxon>Metazoa</taxon>
        <taxon>Ecdysozoa</taxon>
        <taxon>Nematoda</taxon>
        <taxon>Enoplea</taxon>
        <taxon>Dorylaimia</taxon>
        <taxon>Trichinellida</taxon>
        <taxon>Trichinellidae</taxon>
        <taxon>Trichinella</taxon>
    </lineage>
</organism>
<proteinExistence type="predicted"/>